<reference evidence="2 3" key="1">
    <citation type="submission" date="2020-08" db="EMBL/GenBank/DDBJ databases">
        <title>Genome sequence of Sphingomonas rhizophila KACC 19189T.</title>
        <authorList>
            <person name="Hyun D.-W."/>
            <person name="Bae J.-W."/>
        </authorList>
    </citation>
    <scope>NUCLEOTIDE SEQUENCE [LARGE SCALE GENOMIC DNA]</scope>
    <source>
        <strain evidence="2 3">KACC 19189</strain>
    </source>
</reference>
<proteinExistence type="predicted"/>
<keyword evidence="3" id="KW-1185">Reference proteome</keyword>
<evidence type="ECO:0000259" key="1">
    <source>
        <dbReference type="Pfam" id="PF18348"/>
    </source>
</evidence>
<dbReference type="Proteomes" id="UP000515955">
    <property type="component" value="Chromosome"/>
</dbReference>
<name>A0A7G9S8B1_9SPHN</name>
<dbReference type="InterPro" id="IPR041382">
    <property type="entry name" value="SH3_16"/>
</dbReference>
<protein>
    <submittedName>
        <fullName evidence="2">SH3 domain-containing protein</fullName>
    </submittedName>
</protein>
<evidence type="ECO:0000313" key="3">
    <source>
        <dbReference type="Proteomes" id="UP000515955"/>
    </source>
</evidence>
<dbReference type="EMBL" id="CP060717">
    <property type="protein sequence ID" value="QNN64086.1"/>
    <property type="molecule type" value="Genomic_DNA"/>
</dbReference>
<dbReference type="Pfam" id="PF18348">
    <property type="entry name" value="SH3_16"/>
    <property type="match status" value="1"/>
</dbReference>
<dbReference type="KEGG" id="srhi:H9L12_06660"/>
<dbReference type="RefSeq" id="WP_187541086.1">
    <property type="nucleotide sequence ID" value="NZ_CP060717.1"/>
</dbReference>
<gene>
    <name evidence="2" type="ORF">H9L12_06660</name>
</gene>
<sequence length="111" mass="11942">MPPASPPSPKVEGFALSGVSNLPDPLTHAYRKDLADAALAGRVIASHYAEPLNRRLVKDAVLWLADDETSEQIDTLPAGSHLRMLDCSRGWAWGYAPDGRVGYVRAEAIGC</sequence>
<dbReference type="AlphaFoldDB" id="A0A7G9S8B1"/>
<evidence type="ECO:0000313" key="2">
    <source>
        <dbReference type="EMBL" id="QNN64086.1"/>
    </source>
</evidence>
<accession>A0A7G9S8B1</accession>
<organism evidence="2 3">
    <name type="scientific">Sphingomonas rhizophila</name>
    <dbReference type="NCBI Taxonomy" id="2071607"/>
    <lineage>
        <taxon>Bacteria</taxon>
        <taxon>Pseudomonadati</taxon>
        <taxon>Pseudomonadota</taxon>
        <taxon>Alphaproteobacteria</taxon>
        <taxon>Sphingomonadales</taxon>
        <taxon>Sphingomonadaceae</taxon>
        <taxon>Sphingomonas</taxon>
    </lineage>
</organism>
<feature type="domain" description="Bacterial dipeptidyl-peptidase SH3" evidence="1">
    <location>
        <begin position="76"/>
        <end position="109"/>
    </location>
</feature>